<feature type="compositionally biased region" description="Low complexity" evidence="2">
    <location>
        <begin position="50"/>
        <end position="72"/>
    </location>
</feature>
<dbReference type="GO" id="GO:0009395">
    <property type="term" value="P:phospholipid catabolic process"/>
    <property type="evidence" value="ECO:0007669"/>
    <property type="project" value="InterPro"/>
</dbReference>
<dbReference type="SUPFAM" id="SSF52151">
    <property type="entry name" value="FabD/lysophospholipase-like"/>
    <property type="match status" value="1"/>
</dbReference>
<keyword evidence="1" id="KW-0378">Hydrolase</keyword>
<feature type="compositionally biased region" description="Polar residues" evidence="2">
    <location>
        <begin position="215"/>
        <end position="225"/>
    </location>
</feature>
<dbReference type="PROSITE" id="PS51210">
    <property type="entry name" value="PLA2C"/>
    <property type="match status" value="1"/>
</dbReference>
<dbReference type="SUPFAM" id="SSF53098">
    <property type="entry name" value="Ribonuclease H-like"/>
    <property type="match status" value="1"/>
</dbReference>
<feature type="compositionally biased region" description="Basic and acidic residues" evidence="2">
    <location>
        <begin position="188"/>
        <end position="208"/>
    </location>
</feature>
<dbReference type="GO" id="GO:0003676">
    <property type="term" value="F:nucleic acid binding"/>
    <property type="evidence" value="ECO:0007669"/>
    <property type="project" value="InterPro"/>
</dbReference>
<dbReference type="InterPro" id="IPR016035">
    <property type="entry name" value="Acyl_Trfase/lysoPLipase"/>
</dbReference>
<dbReference type="Gene3D" id="3.30.420.10">
    <property type="entry name" value="Ribonuclease H-like superfamily/Ribonuclease H"/>
    <property type="match status" value="1"/>
</dbReference>
<keyword evidence="1" id="KW-0442">Lipid degradation</keyword>
<comment type="caution">
    <text evidence="4">The sequence shown here is derived from an EMBL/GenBank/DDBJ whole genome shotgun (WGS) entry which is preliminary data.</text>
</comment>
<dbReference type="InterPro" id="IPR002642">
    <property type="entry name" value="LysoPLipase_cat_dom"/>
</dbReference>
<feature type="compositionally biased region" description="Polar residues" evidence="2">
    <location>
        <begin position="814"/>
        <end position="831"/>
    </location>
</feature>
<evidence type="ECO:0000259" key="3">
    <source>
        <dbReference type="PROSITE" id="PS51210"/>
    </source>
</evidence>
<dbReference type="Pfam" id="PF01735">
    <property type="entry name" value="PLA2_B"/>
    <property type="match status" value="1"/>
</dbReference>
<dbReference type="PANTHER" id="PTHR47331">
    <property type="entry name" value="PHD-TYPE DOMAIN-CONTAINING PROTEIN"/>
    <property type="match status" value="1"/>
</dbReference>
<protein>
    <recommendedName>
        <fullName evidence="3">PLA2c domain-containing protein</fullName>
    </recommendedName>
</protein>
<keyword evidence="1" id="KW-0443">Lipid metabolism</keyword>
<organism evidence="4 5">
    <name type="scientific">Coregonus suidteri</name>
    <dbReference type="NCBI Taxonomy" id="861788"/>
    <lineage>
        <taxon>Eukaryota</taxon>
        <taxon>Metazoa</taxon>
        <taxon>Chordata</taxon>
        <taxon>Craniata</taxon>
        <taxon>Vertebrata</taxon>
        <taxon>Euteleostomi</taxon>
        <taxon>Actinopterygii</taxon>
        <taxon>Neopterygii</taxon>
        <taxon>Teleostei</taxon>
        <taxon>Protacanthopterygii</taxon>
        <taxon>Salmoniformes</taxon>
        <taxon>Salmonidae</taxon>
        <taxon>Coregoninae</taxon>
        <taxon>Coregonus</taxon>
    </lineage>
</organism>
<feature type="region of interest" description="Disordered" evidence="2">
    <location>
        <begin position="179"/>
        <end position="228"/>
    </location>
</feature>
<dbReference type="InterPro" id="IPR012337">
    <property type="entry name" value="RNaseH-like_sf"/>
</dbReference>
<feature type="compositionally biased region" description="Basic and acidic residues" evidence="2">
    <location>
        <begin position="459"/>
        <end position="486"/>
    </location>
</feature>
<evidence type="ECO:0000256" key="2">
    <source>
        <dbReference type="SAM" id="MobiDB-lite"/>
    </source>
</evidence>
<proteinExistence type="predicted"/>
<name>A0AAN8QL42_9TELE</name>
<feature type="region of interest" description="Disordered" evidence="2">
    <location>
        <begin position="444"/>
        <end position="489"/>
    </location>
</feature>
<gene>
    <name evidence="4" type="ORF">J4Q44_G00358980</name>
</gene>
<evidence type="ECO:0000313" key="5">
    <source>
        <dbReference type="Proteomes" id="UP001356427"/>
    </source>
</evidence>
<reference evidence="4 5" key="1">
    <citation type="submission" date="2021-04" db="EMBL/GenBank/DDBJ databases">
        <authorList>
            <person name="De Guttry C."/>
            <person name="Zahm M."/>
            <person name="Klopp C."/>
            <person name="Cabau C."/>
            <person name="Louis A."/>
            <person name="Berthelot C."/>
            <person name="Parey E."/>
            <person name="Roest Crollius H."/>
            <person name="Montfort J."/>
            <person name="Robinson-Rechavi M."/>
            <person name="Bucao C."/>
            <person name="Bouchez O."/>
            <person name="Gislard M."/>
            <person name="Lluch J."/>
            <person name="Milhes M."/>
            <person name="Lampietro C."/>
            <person name="Lopez Roques C."/>
            <person name="Donnadieu C."/>
            <person name="Braasch I."/>
            <person name="Desvignes T."/>
            <person name="Postlethwait J."/>
            <person name="Bobe J."/>
            <person name="Wedekind C."/>
            <person name="Guiguen Y."/>
        </authorList>
    </citation>
    <scope>NUCLEOTIDE SEQUENCE [LARGE SCALE GENOMIC DNA]</scope>
    <source>
        <strain evidence="4">Cs_M1</strain>
        <tissue evidence="4">Blood</tissue>
    </source>
</reference>
<dbReference type="SMART" id="SM00022">
    <property type="entry name" value="PLAc"/>
    <property type="match status" value="1"/>
</dbReference>
<dbReference type="PANTHER" id="PTHR47331:SF7">
    <property type="match status" value="1"/>
</dbReference>
<feature type="compositionally biased region" description="Basic and acidic residues" evidence="2">
    <location>
        <begin position="28"/>
        <end position="49"/>
    </location>
</feature>
<sequence length="1858" mass="208531">MILRSLANKASDPRDDQQSTMQQPEASVRQKEEEERVREMEEPLQHIETKSQSTRSRSSKQSSRSSTASYAAIKAHAKADAARARVSYAEKEASMMKQKAELDASLYVLQVERTAAAALAEAVAFEEAVESERRDLHRELNTGTQPLSPVQRTCEYVQQHARPYFAEMPFEVETQELSVDPATGHNPESSKQRSMSRDSPYKRNEKQHGGKGKQTHFQSPTQGFPESQVAPELTKYLLRREMVSSGLLKFDDRPENYWAWKASFLNATRDLNLSAREALDLITKWLGAESSEQAKRIRSVYILNATAGLNMVWQRLEECYGTPEVIENALLKKIDEFPKLSNKDNHKLRELGDILLELECAKEEGYLPGLAYLDTSRGVNPIVEKLPFSLQEKWIAQGSKYKEDYRVAFPPFSFFSRFIRNQAKIRNDPSFTLYTSTTQMSVKSEKPVRYSSRTPVTVHKTDVSSEPSDHQTKPSKTKVESPDHHCPIHNKPHPLKKCHGFRYKTLDERKSYLKENGICFRCCGSTQHRAKDCKVSIKCSECDSDRHLAALHPGPAPSTIDTATAEKEHGGEKGEDALLSVTSKCTEICGEAANPRSCSKICLVKAYPAGKREKAVKMYAVLDEQSNKSLAKTEFFNLFNINDNSAPYTMKTCSGVTETSGRRAVNFMVESIDGHKQLTLPTLIECDMMPDDRMEIPSPDIAHHHPHLQPVADKIPAVDPDAPILLLLGRDILRVHKVREQINGPHDTPYAQRLDLGWVIVGEVCLGTAHRPASVNVFRTNILQNGRTSYLSPCPDIIQVKENYSSVAQQHISLSTGHSRDPSTTVNTDSNPADHATRPIRAALLKHTNWFSGPPFLAQVNSSESETINFDLVEPDADAEIRPDVTAFVTKVPGAQFGSRRFERFSNWKALNRATARLIHVARSFHKSADDNNCRGWHQCKKPCSTSELSQAKTAIIHCVQHEAFKEEFKCLEKGKELPKQSTLKKLNPVIDEDGLLRVGGRLSSADLSQDEKHPLIIPRTHHVATLLVRHYHEQVAHQGRHFSDGAIRAAGFWIIGSKHLVSGIIHKCVTCRKVRGKSVDQKMADLPADRLTSEPPFTSVGLDVFGPWNVITRRTRGGSADSKRWAVLFTCMSTRAVHIELIESMSTSSFINALRRFFSIRGPAKVLRSDRVVKVFIWFADHSEAKSTSQGWSDMDNDEASPFSTVDVNVEKLMTTAMEQNVVLKLCGAFPEEHKILAPEKTSNLTKTLRYYINRDLETELCVTGKLGEVDPNVTGLSAVPLLHLPASNDFKVSLPVGEDMVDLHLRAEDCPDIEFEVRLDFDVPPEEKEFLKKRKVLVGQALQKELGLSSPPDPKKVPVIAVVSSGGGTRAMTGLYGSLKGLQRLGLLDAVSYITGVSGSTWALAALYQEADWSQRDMDESISALEGEITKSFLSAFTPEKLQYYRHQMAEKEKEGHMVSLIDMWGLVVEHCLHGKKNTSTLSDQQKAVSEGQNPLPICTAVNLKDGVKGATTEFEWCEFTPYEVGIPKYGAYVHAEDFGSEFYLGHLVKKHPEIRITYLLGLWSSVFSLNLTQLWGFATGCQPSWSPWLGEDVNKIEIDNEPTTLDTYHFKPVTNTASALTSFFTSRPVISQIYNFMRGFFLHRNYNVNSNFTSWKDMHPDAFPNRLTPADSTLHLADAGFSINTGCPPVLRPERGVDVIMSLNYSWCKDKFNVLKRTEVYCKDHSIPFPRIDFSSLEGQPLKELYVFEDEENPKAPIVLHFPLVNISFKKFKAPGVAREGEEEMKAGDVGISSSSSPYHTKHLTYTAKDFRALTDLTSFNIQNNKEKILQALGKVLERKVPVEESDHHEQHSYH</sequence>
<feature type="domain" description="PLA2c" evidence="3">
    <location>
        <begin position="1311"/>
        <end position="1858"/>
    </location>
</feature>
<accession>A0AAN8QL42</accession>
<dbReference type="GO" id="GO:0004620">
    <property type="term" value="F:phospholipase activity"/>
    <property type="evidence" value="ECO:0007669"/>
    <property type="project" value="InterPro"/>
</dbReference>
<dbReference type="Gene3D" id="3.40.1090.10">
    <property type="entry name" value="Cytosolic phospholipase A2 catalytic domain"/>
    <property type="match status" value="1"/>
</dbReference>
<evidence type="ECO:0000256" key="1">
    <source>
        <dbReference type="PROSITE-ProRule" id="PRU00555"/>
    </source>
</evidence>
<dbReference type="EMBL" id="JAGTTL010000036">
    <property type="protein sequence ID" value="KAK6293572.1"/>
    <property type="molecule type" value="Genomic_DNA"/>
</dbReference>
<feature type="region of interest" description="Disordered" evidence="2">
    <location>
        <begin position="814"/>
        <end position="834"/>
    </location>
</feature>
<dbReference type="InterPro" id="IPR036397">
    <property type="entry name" value="RNaseH_sf"/>
</dbReference>
<dbReference type="Proteomes" id="UP001356427">
    <property type="component" value="Unassembled WGS sequence"/>
</dbReference>
<evidence type="ECO:0000313" key="4">
    <source>
        <dbReference type="EMBL" id="KAK6293572.1"/>
    </source>
</evidence>
<feature type="region of interest" description="Disordered" evidence="2">
    <location>
        <begin position="1"/>
        <end position="72"/>
    </location>
</feature>
<keyword evidence="5" id="KW-1185">Reference proteome</keyword>